<organism evidence="1 2">
    <name type="scientific">Nyssa sinensis</name>
    <dbReference type="NCBI Taxonomy" id="561372"/>
    <lineage>
        <taxon>Eukaryota</taxon>
        <taxon>Viridiplantae</taxon>
        <taxon>Streptophyta</taxon>
        <taxon>Embryophyta</taxon>
        <taxon>Tracheophyta</taxon>
        <taxon>Spermatophyta</taxon>
        <taxon>Magnoliopsida</taxon>
        <taxon>eudicotyledons</taxon>
        <taxon>Gunneridae</taxon>
        <taxon>Pentapetalae</taxon>
        <taxon>asterids</taxon>
        <taxon>Cornales</taxon>
        <taxon>Nyssaceae</taxon>
        <taxon>Nyssa</taxon>
    </lineage>
</organism>
<dbReference type="EMBL" id="CM018047">
    <property type="protein sequence ID" value="KAA8525017.1"/>
    <property type="molecule type" value="Genomic_DNA"/>
</dbReference>
<dbReference type="Proteomes" id="UP000325577">
    <property type="component" value="Linkage Group LG4"/>
</dbReference>
<dbReference type="AlphaFoldDB" id="A0A5J5A6P9"/>
<evidence type="ECO:0000313" key="2">
    <source>
        <dbReference type="Proteomes" id="UP000325577"/>
    </source>
</evidence>
<protein>
    <submittedName>
        <fullName evidence="1">Uncharacterized protein</fullName>
    </submittedName>
</protein>
<proteinExistence type="predicted"/>
<reference evidence="1 2" key="1">
    <citation type="submission" date="2019-09" db="EMBL/GenBank/DDBJ databases">
        <title>A chromosome-level genome assembly of the Chinese tupelo Nyssa sinensis.</title>
        <authorList>
            <person name="Yang X."/>
            <person name="Kang M."/>
            <person name="Yang Y."/>
            <person name="Xiong H."/>
            <person name="Wang M."/>
            <person name="Zhang Z."/>
            <person name="Wang Z."/>
            <person name="Wu H."/>
            <person name="Ma T."/>
            <person name="Liu J."/>
            <person name="Xi Z."/>
        </authorList>
    </citation>
    <scope>NUCLEOTIDE SEQUENCE [LARGE SCALE GENOMIC DNA]</scope>
    <source>
        <strain evidence="1">J267</strain>
        <tissue evidence="1">Leaf</tissue>
    </source>
</reference>
<sequence length="189" mass="21045">MVWPIGGELLKGVEEDAERRTRRASEGIEVPLGMGEQEYLAGLKEQDKRVNPAQVSTVAKGKGKDKMESANMGDCFFEGFEGGTWEEGSSEASKSRWAYRCENQSGEESELEVDTVIAETAMNGCDDSMTSSVRRYHENMTIGIENRDGYGTQTASAKEMLILKELEKARHIDQVLQEDREINGEVLLN</sequence>
<gene>
    <name evidence="1" type="ORF">F0562_011345</name>
</gene>
<evidence type="ECO:0000313" key="1">
    <source>
        <dbReference type="EMBL" id="KAA8525017.1"/>
    </source>
</evidence>
<name>A0A5J5A6P9_9ASTE</name>
<keyword evidence="2" id="KW-1185">Reference proteome</keyword>
<accession>A0A5J5A6P9</accession>